<protein>
    <submittedName>
        <fullName evidence="1">Uncharacterized protein</fullName>
    </submittedName>
</protein>
<organism evidence="1 2">
    <name type="scientific">Brevundimonas naejangsanensis</name>
    <dbReference type="NCBI Taxonomy" id="588932"/>
    <lineage>
        <taxon>Bacteria</taxon>
        <taxon>Pseudomonadati</taxon>
        <taxon>Pseudomonadota</taxon>
        <taxon>Alphaproteobacteria</taxon>
        <taxon>Caulobacterales</taxon>
        <taxon>Caulobacteraceae</taxon>
        <taxon>Brevundimonas</taxon>
    </lineage>
</organism>
<keyword evidence="2" id="KW-1185">Reference proteome</keyword>
<sequence>MDQDEDFGACDDPIYRAGVLMGRNQALTDVMERLLSPEAVTAGKAVRAIWKWVHQTQEELRTEMRVVFADLDADDEVDA</sequence>
<gene>
    <name evidence="1" type="ORF">D8I30_13125</name>
</gene>
<name>A0A494RR58_9CAUL</name>
<dbReference type="RefSeq" id="WP_121483146.1">
    <property type="nucleotide sequence ID" value="NZ_CP032707.1"/>
</dbReference>
<proteinExistence type="predicted"/>
<dbReference type="EMBL" id="CP032707">
    <property type="protein sequence ID" value="AYG96014.1"/>
    <property type="molecule type" value="Genomic_DNA"/>
</dbReference>
<evidence type="ECO:0000313" key="2">
    <source>
        <dbReference type="Proteomes" id="UP000276984"/>
    </source>
</evidence>
<reference evidence="1 2" key="1">
    <citation type="submission" date="2018-10" db="EMBL/GenBank/DDBJ databases">
        <title>Complete genome sequence of Brevundimonas naejangsanensis BRV3.</title>
        <authorList>
            <person name="Berrios L."/>
            <person name="Ely B."/>
        </authorList>
    </citation>
    <scope>NUCLEOTIDE SEQUENCE [LARGE SCALE GENOMIC DNA]</scope>
    <source>
        <strain evidence="1 2">BRV3</strain>
    </source>
</reference>
<dbReference type="Proteomes" id="UP000276984">
    <property type="component" value="Chromosome"/>
</dbReference>
<accession>A0A494RR58</accession>
<evidence type="ECO:0000313" key="1">
    <source>
        <dbReference type="EMBL" id="AYG96014.1"/>
    </source>
</evidence>
<dbReference type="AlphaFoldDB" id="A0A494RR58"/>